<reference evidence="3 4" key="2">
    <citation type="journal article" date="1998" name="Adv. Virus Res.">
        <title>Viruses in marine brown algae.</title>
        <authorList>
            <person name="Muller D.G."/>
            <person name="Kapp M."/>
            <person name="Knippers R."/>
        </authorList>
    </citation>
    <scope>NUCLEOTIDE SEQUENCE [LARGE SCALE GENOMIC DNA]</scope>
    <source>
        <strain evidence="4">Isolate New Zealand/Kaikoura/1988</strain>
    </source>
</reference>
<evidence type="ECO:0000313" key="4">
    <source>
        <dbReference type="Proteomes" id="UP000000864"/>
    </source>
</evidence>
<keyword evidence="4" id="KW-1185">Reference proteome</keyword>
<sequence length="378" mass="41592">MRGKCVQSGCHKRPSFGEEGSPAAFCAAHKQSGMVNVNAKRCSRSGCFKRPSFGVEGSPAAFCAEHKQSGMVDVHSKRCGRSGCFKSPNFGVEGSPAAFCTEHKNSGMVDVRSKRCGRSGCLKSPNFGVEGSPAAFCAEHKQSGMVNVNAKRCSRSGCFKIPNFGVEGSPAAFCTEHKQSGMMNVSAKRCGRSGCFKSPSFGVEGSPAAFCTKHKKSGMVNVRYRPSTAGKRKRVAREEDDCGSDSDFTKGDNDSEPQQHRSVSAERALRFVYSSSAVSHNPSSKRNQTYLTQTLAFPVPFQHSRTTPSQHRRTPWRQLLVPHSRRRLLPLLPLLLPLLRGRAVMTVTPWPMVTIYCLALLRLRRLLVLRLRFQRLLM</sequence>
<reference evidence="3 4" key="4">
    <citation type="journal article" date="2000" name="Virology">
        <title>The brown algal virus EsV-1 particle contains a putative hybrid histidine kinase.</title>
        <authorList>
            <person name="Delaroque N."/>
            <person name="Wolf S."/>
            <person name="Muller D.G."/>
            <person name="Knippers R."/>
        </authorList>
    </citation>
    <scope>NUCLEOTIDE SEQUENCE [LARGE SCALE GENOMIC DNA]</scope>
    <source>
        <strain evidence="4">Isolate New Zealand/Kaikoura/1988</strain>
    </source>
</reference>
<keyword evidence="2" id="KW-1133">Transmembrane helix</keyword>
<dbReference type="InterPro" id="IPR043822">
    <property type="entry name" value="EsV_1_7_cys"/>
</dbReference>
<reference evidence="3 4" key="3">
    <citation type="journal article" date="2000" name="Virology">
        <title>Characterization and immunolocalization of major structural proteins in the brown algal virus EsV-1.</title>
        <authorList>
            <person name="Delaroque N."/>
            <person name="Wolf S."/>
            <person name="Muller D.G."/>
            <person name="Knippers R."/>
        </authorList>
    </citation>
    <scope>NUCLEOTIDE SEQUENCE [LARGE SCALE GENOMIC DNA]</scope>
    <source>
        <strain evidence="4">Isolate New Zealand/Kaikoura/1988</strain>
    </source>
</reference>
<keyword evidence="2" id="KW-0472">Membrane</keyword>
<proteinExistence type="predicted"/>
<dbReference type="Pfam" id="PF19114">
    <property type="entry name" value="EsV_1_7_cys"/>
    <property type="match status" value="6"/>
</dbReference>
<feature type="compositionally biased region" description="Basic and acidic residues" evidence="1">
    <location>
        <begin position="247"/>
        <end position="261"/>
    </location>
</feature>
<evidence type="ECO:0000256" key="1">
    <source>
        <dbReference type="SAM" id="MobiDB-lite"/>
    </source>
</evidence>
<name>Q8QNQ2_ESV1K</name>
<dbReference type="SMART" id="SM01425">
    <property type="entry name" value="EsV_1_7"/>
    <property type="match status" value="6"/>
</dbReference>
<dbReference type="Proteomes" id="UP000000864">
    <property type="component" value="Segment"/>
</dbReference>
<evidence type="ECO:0000313" key="3">
    <source>
        <dbReference type="EMBL" id="AAK14433.1"/>
    </source>
</evidence>
<organism evidence="3 4">
    <name type="scientific">Ectocarpus siliculosus virus 1 (isolate New Zealand/Kaikoura/1988)</name>
    <name type="common">EsV-1</name>
    <dbReference type="NCBI Taxonomy" id="654926"/>
    <lineage>
        <taxon>Viruses</taxon>
        <taxon>Varidnaviria</taxon>
        <taxon>Bamfordvirae</taxon>
        <taxon>Nucleocytoviricota</taxon>
        <taxon>Megaviricetes</taxon>
        <taxon>Algavirales</taxon>
        <taxon>Phycodnaviridae</taxon>
        <taxon>Phaeovirus</taxon>
        <taxon>Phaeovirus unasiliculosus</taxon>
        <taxon>Ectocarpus siliculosus virus 1</taxon>
    </lineage>
</organism>
<organismHost>
    <name type="scientific">Ectocarpus siliculosus</name>
    <name type="common">Brown alga</name>
    <name type="synonym">Conferva siliculosa</name>
    <dbReference type="NCBI Taxonomy" id="2880"/>
</organismHost>
<protein>
    <submittedName>
        <fullName evidence="3">EsV-1-7</fullName>
    </submittedName>
</protein>
<accession>Q8QNQ2</accession>
<dbReference type="KEGG" id="vg:920755"/>
<reference evidence="3 4" key="1">
    <citation type="journal article" date="1995" name="Virology">
        <title>Coat protein of the Ectocarpus siliculosus virus.</title>
        <authorList>
            <person name="Klein M."/>
            <person name="Lanka S.T."/>
            <person name="Knippers R."/>
            <person name="Muller D.G."/>
        </authorList>
    </citation>
    <scope>NUCLEOTIDE SEQUENCE [LARGE SCALE GENOMIC DNA]</scope>
    <source>
        <strain evidence="4">Isolate New Zealand/Kaikoura/1988</strain>
    </source>
</reference>
<gene>
    <name evidence="3" type="primary">ORF 7</name>
</gene>
<dbReference type="EMBL" id="AF204951">
    <property type="protein sequence ID" value="AAK14433.1"/>
    <property type="molecule type" value="Genomic_DNA"/>
</dbReference>
<keyword evidence="2" id="KW-0812">Transmembrane</keyword>
<feature type="region of interest" description="Disordered" evidence="1">
    <location>
        <begin position="225"/>
        <end position="261"/>
    </location>
</feature>
<feature type="transmembrane region" description="Helical" evidence="2">
    <location>
        <begin position="343"/>
        <end position="363"/>
    </location>
</feature>
<dbReference type="Gene3D" id="6.10.140.110">
    <property type="match status" value="3"/>
</dbReference>
<evidence type="ECO:0000256" key="2">
    <source>
        <dbReference type="SAM" id="Phobius"/>
    </source>
</evidence>